<dbReference type="EMBL" id="HE573020">
    <property type="protein sequence ID" value="CCC47525.1"/>
    <property type="molecule type" value="Genomic_DNA"/>
</dbReference>
<dbReference type="InterPro" id="IPR037363">
    <property type="entry name" value="Sec13/Seh1_fam"/>
</dbReference>
<organism evidence="6">
    <name type="scientific">Trypanosoma vivax (strain Y486)</name>
    <dbReference type="NCBI Taxonomy" id="1055687"/>
    <lineage>
        <taxon>Eukaryota</taxon>
        <taxon>Discoba</taxon>
        <taxon>Euglenozoa</taxon>
        <taxon>Kinetoplastea</taxon>
        <taxon>Metakinetoplastina</taxon>
        <taxon>Trypanosomatida</taxon>
        <taxon>Trypanosomatidae</taxon>
        <taxon>Trypanosoma</taxon>
        <taxon>Duttonella</taxon>
    </lineage>
</organism>
<dbReference type="PANTHER" id="PTHR11024:SF3">
    <property type="entry name" value="NUCLEOPORIN SEH1"/>
    <property type="match status" value="1"/>
</dbReference>
<evidence type="ECO:0000313" key="6">
    <source>
        <dbReference type="EMBL" id="CCC47525.1"/>
    </source>
</evidence>
<evidence type="ECO:0000256" key="4">
    <source>
        <dbReference type="ARBA" id="ARBA00022737"/>
    </source>
</evidence>
<evidence type="ECO:0000256" key="3">
    <source>
        <dbReference type="ARBA" id="ARBA00022574"/>
    </source>
</evidence>
<keyword evidence="5" id="KW-0539">Nucleus</keyword>
<comment type="subcellular location">
    <subcellularLocation>
        <location evidence="1">Nucleus envelope</location>
    </subcellularLocation>
</comment>
<protein>
    <submittedName>
        <fullName evidence="6">Uncharacterized protein</fullName>
    </submittedName>
</protein>
<keyword evidence="3" id="KW-0853">WD repeat</keyword>
<evidence type="ECO:0000256" key="2">
    <source>
        <dbReference type="ARBA" id="ARBA00022448"/>
    </source>
</evidence>
<dbReference type="SUPFAM" id="SSF50978">
    <property type="entry name" value="WD40 repeat-like"/>
    <property type="match status" value="1"/>
</dbReference>
<dbReference type="GO" id="GO:0035859">
    <property type="term" value="C:Seh1-associated complex"/>
    <property type="evidence" value="ECO:0007669"/>
    <property type="project" value="TreeGrafter"/>
</dbReference>
<dbReference type="GO" id="GO:0005198">
    <property type="term" value="F:structural molecule activity"/>
    <property type="evidence" value="ECO:0007669"/>
    <property type="project" value="InterPro"/>
</dbReference>
<keyword evidence="2" id="KW-0813">Transport</keyword>
<dbReference type="VEuPathDB" id="TriTrypDB:TvY486_0401910"/>
<keyword evidence="4" id="KW-0677">Repeat</keyword>
<reference evidence="6" key="1">
    <citation type="journal article" date="2012" name="Proc. Natl. Acad. Sci. U.S.A.">
        <title>Antigenic diversity is generated by distinct evolutionary mechanisms in African trypanosome species.</title>
        <authorList>
            <person name="Jackson A.P."/>
            <person name="Berry A."/>
            <person name="Aslett M."/>
            <person name="Allison H.C."/>
            <person name="Burton P."/>
            <person name="Vavrova-Anderson J."/>
            <person name="Brown R."/>
            <person name="Browne H."/>
            <person name="Corton N."/>
            <person name="Hauser H."/>
            <person name="Gamble J."/>
            <person name="Gilderthorp R."/>
            <person name="Marcello L."/>
            <person name="McQuillan J."/>
            <person name="Otto T.D."/>
            <person name="Quail M.A."/>
            <person name="Sanders M.J."/>
            <person name="van Tonder A."/>
            <person name="Ginger M.L."/>
            <person name="Field M.C."/>
            <person name="Barry J.D."/>
            <person name="Hertz-Fowler C."/>
            <person name="Berriman M."/>
        </authorList>
    </citation>
    <scope>NUCLEOTIDE SEQUENCE</scope>
    <source>
        <strain evidence="6">Y486</strain>
    </source>
</reference>
<dbReference type="InterPro" id="IPR015943">
    <property type="entry name" value="WD40/YVTN_repeat-like_dom_sf"/>
</dbReference>
<dbReference type="AlphaFoldDB" id="G0TU91"/>
<dbReference type="GO" id="GO:0034198">
    <property type="term" value="P:cellular response to amino acid starvation"/>
    <property type="evidence" value="ECO:0007669"/>
    <property type="project" value="TreeGrafter"/>
</dbReference>
<dbReference type="GO" id="GO:0031080">
    <property type="term" value="C:nuclear pore outer ring"/>
    <property type="evidence" value="ECO:0007669"/>
    <property type="project" value="TreeGrafter"/>
</dbReference>
<dbReference type="PANTHER" id="PTHR11024">
    <property type="entry name" value="NUCLEAR PORE COMPLEX PROTEIN SEC13 / SEH1 FAMILY MEMBER"/>
    <property type="match status" value="1"/>
</dbReference>
<accession>G0TU91</accession>
<dbReference type="InterPro" id="IPR036322">
    <property type="entry name" value="WD40_repeat_dom_sf"/>
</dbReference>
<gene>
    <name evidence="6" type="ORF">TVY486_0401910</name>
</gene>
<dbReference type="Gene3D" id="2.130.10.10">
    <property type="entry name" value="YVTN repeat-like/Quinoprotein amine dehydrogenase"/>
    <property type="match status" value="1"/>
</dbReference>
<name>G0TU91_TRYVY</name>
<sequence>MHGTVQVSGVPQLLRGGLQGYPYIGGIVQLDKPRTMPVSATLPGFIRSLFHFATDDTVILAMEHNHHSKLLAVSTSRNEIFVMSTRDTQLGAGAVSADVSVWLGSSTAATLIDQVRFPCTHLTWAPWQHGVCLACVCRGKQVRLYRLSCDRWTLETIISLQDCVLAAFSTHFTLACVSNKDKISVFAESVAGGDAVWSPSSTYHLNIEGNNFSNIPDMRGRSIMGCTCLDWDETGGLLAVGDSAGAFRVLYVSCESRRISYVVYGPRVVTSGGTVQQVSWSPGAGRSFIQLAVVGAEGMTIFFFKRPLFGSPGYVQGPSQMRLQLIAQTCVEKDGIIDLAWNVNGTRVFTTHTCGTLSVWAVVISFRRLPLEAPAELNSHGSSVDASRTSGSSQQEGQPVLHAFLRRISTAYLYNNTDRCLVGQLEKCVNGKI</sequence>
<proteinExistence type="predicted"/>
<evidence type="ECO:0000256" key="5">
    <source>
        <dbReference type="ARBA" id="ARBA00023242"/>
    </source>
</evidence>
<evidence type="ECO:0000256" key="1">
    <source>
        <dbReference type="ARBA" id="ARBA00004259"/>
    </source>
</evidence>
<dbReference type="GO" id="GO:1904263">
    <property type="term" value="P:positive regulation of TORC1 signaling"/>
    <property type="evidence" value="ECO:0007669"/>
    <property type="project" value="TreeGrafter"/>
</dbReference>